<evidence type="ECO:0000256" key="4">
    <source>
        <dbReference type="ARBA" id="ARBA00022314"/>
    </source>
</evidence>
<dbReference type="SMART" id="SM00653">
    <property type="entry name" value="eIF2B_5"/>
    <property type="match status" value="1"/>
</dbReference>
<comment type="similarity">
    <text evidence="2 9">Belongs to the eIF-2-beta/eIF-5 family.</text>
</comment>
<comment type="subunit">
    <text evidence="3 9">Heterotrimer composed of an alpha, a beta and a gamma chain.</text>
</comment>
<dbReference type="NCBIfam" id="TIGR00311">
    <property type="entry name" value="aIF-2beta"/>
    <property type="match status" value="1"/>
</dbReference>
<organism evidence="11 12">
    <name type="scientific">Methanopyrus kandleri</name>
    <dbReference type="NCBI Taxonomy" id="2320"/>
    <lineage>
        <taxon>Archaea</taxon>
        <taxon>Methanobacteriati</taxon>
        <taxon>Methanobacteriota</taxon>
        <taxon>Methanomada group</taxon>
        <taxon>Methanopyri</taxon>
        <taxon>Methanopyrales</taxon>
        <taxon>Methanopyraceae</taxon>
        <taxon>Methanopyrus</taxon>
    </lineage>
</organism>
<evidence type="ECO:0000256" key="6">
    <source>
        <dbReference type="ARBA" id="ARBA00022917"/>
    </source>
</evidence>
<dbReference type="HAMAP" id="MF_00232">
    <property type="entry name" value="eIF_2_beta"/>
    <property type="match status" value="1"/>
</dbReference>
<dbReference type="AlphaFoldDB" id="A0A832WR02"/>
<evidence type="ECO:0000256" key="9">
    <source>
        <dbReference type="HAMAP-Rule" id="MF_00232"/>
    </source>
</evidence>
<dbReference type="InterPro" id="IPR045196">
    <property type="entry name" value="IF2/IF5"/>
</dbReference>
<evidence type="ECO:0000256" key="5">
    <source>
        <dbReference type="ARBA" id="ARBA00022540"/>
    </source>
</evidence>
<evidence type="ECO:0000313" key="12">
    <source>
        <dbReference type="Proteomes" id="UP000619545"/>
    </source>
</evidence>
<dbReference type="InterPro" id="IPR016190">
    <property type="entry name" value="Transl_init_fac_IF2/IF5_Zn-bd"/>
</dbReference>
<dbReference type="PANTHER" id="PTHR23001:SF3">
    <property type="entry name" value="EUKARYOTIC TRANSLATION INITIATION FACTOR 2 SUBUNIT 2"/>
    <property type="match status" value="1"/>
</dbReference>
<evidence type="ECO:0000256" key="7">
    <source>
        <dbReference type="ARBA" id="ARBA00031466"/>
    </source>
</evidence>
<name>A0A832WR02_9EURY</name>
<dbReference type="Gene3D" id="3.30.30.170">
    <property type="match status" value="1"/>
</dbReference>
<dbReference type="GeneID" id="1477068"/>
<evidence type="ECO:0000313" key="11">
    <source>
        <dbReference type="EMBL" id="HII69801.1"/>
    </source>
</evidence>
<evidence type="ECO:0000256" key="3">
    <source>
        <dbReference type="ARBA" id="ARBA00011243"/>
    </source>
</evidence>
<feature type="domain" description="Translation initiation factor IF2/IF5" evidence="10">
    <location>
        <begin position="24"/>
        <end position="131"/>
    </location>
</feature>
<dbReference type="Proteomes" id="UP000619545">
    <property type="component" value="Unassembled WGS sequence"/>
</dbReference>
<sequence length="138" mass="16267">MVEYDYEELLERAYEQLPEEVLEDRRFEMPKPKVSVEGKTTVIRNFKEISKKLDRDPEHITKYFLKELGTAGHVDGGRLILHGVYHPKLVEEELKNYVEEFVLCPECGKPDTKLVREDRQWILKCEACGAWSSVRRLK</sequence>
<dbReference type="PANTHER" id="PTHR23001">
    <property type="entry name" value="EUKARYOTIC TRANSLATION INITIATION FACTOR"/>
    <property type="match status" value="1"/>
</dbReference>
<evidence type="ECO:0000256" key="8">
    <source>
        <dbReference type="ARBA" id="ARBA00032408"/>
    </source>
</evidence>
<dbReference type="GO" id="GO:0003743">
    <property type="term" value="F:translation initiation factor activity"/>
    <property type="evidence" value="ECO:0007669"/>
    <property type="project" value="UniProtKB-UniRule"/>
</dbReference>
<dbReference type="FunFam" id="3.30.30.170:FF:000001">
    <property type="entry name" value="Eukaryotic translation initiation factor 2 subunit"/>
    <property type="match status" value="1"/>
</dbReference>
<keyword evidence="6 9" id="KW-0648">Protein biosynthesis</keyword>
<dbReference type="NCBIfam" id="NF003067">
    <property type="entry name" value="PRK03988.1"/>
    <property type="match status" value="1"/>
</dbReference>
<dbReference type="Pfam" id="PF01873">
    <property type="entry name" value="eIF-5_eIF-2B"/>
    <property type="match status" value="1"/>
</dbReference>
<gene>
    <name evidence="9" type="primary">eif2b</name>
    <name evidence="11" type="ORF">HA336_01035</name>
</gene>
<dbReference type="InterPro" id="IPR002735">
    <property type="entry name" value="Transl_init_fac_IF2/IF5_dom"/>
</dbReference>
<evidence type="ECO:0000259" key="10">
    <source>
        <dbReference type="SMART" id="SM00653"/>
    </source>
</evidence>
<dbReference type="OMA" id="VKHHKSR"/>
<dbReference type="SUPFAM" id="SSF100966">
    <property type="entry name" value="Translation initiation factor 2 beta, aIF2beta, N-terminal domain"/>
    <property type="match status" value="1"/>
</dbReference>
<evidence type="ECO:0000256" key="2">
    <source>
        <dbReference type="ARBA" id="ARBA00010397"/>
    </source>
</evidence>
<comment type="caution">
    <text evidence="11">The sequence shown here is derived from an EMBL/GenBank/DDBJ whole genome shotgun (WGS) entry which is preliminary data.</text>
</comment>
<dbReference type="RefSeq" id="WP_011019335.1">
    <property type="nucleotide sequence ID" value="NZ_DUJS01000002.1"/>
</dbReference>
<keyword evidence="5 9" id="KW-0396">Initiation factor</keyword>
<dbReference type="SUPFAM" id="SSF75689">
    <property type="entry name" value="Zinc-binding domain of translation initiation factor 2 beta"/>
    <property type="match status" value="1"/>
</dbReference>
<protein>
    <recommendedName>
        <fullName evidence="4 9">Translation initiation factor 2 subunit beta</fullName>
    </recommendedName>
    <alternativeName>
        <fullName evidence="7 9">aIF2-beta</fullName>
    </alternativeName>
    <alternativeName>
        <fullName evidence="8 9">eIF-2-beta</fullName>
    </alternativeName>
</protein>
<evidence type="ECO:0000256" key="1">
    <source>
        <dbReference type="ARBA" id="ARBA00003323"/>
    </source>
</evidence>
<accession>A0A832WR02</accession>
<dbReference type="InterPro" id="IPR016189">
    <property type="entry name" value="Transl_init_fac_IF2/IF5_N"/>
</dbReference>
<proteinExistence type="inferred from homology"/>
<dbReference type="InterPro" id="IPR004458">
    <property type="entry name" value="TIF2_bsu_arc"/>
</dbReference>
<dbReference type="SMR" id="A0A832WR02"/>
<dbReference type="EMBL" id="DUJS01000002">
    <property type="protein sequence ID" value="HII69801.1"/>
    <property type="molecule type" value="Genomic_DNA"/>
</dbReference>
<reference evidence="11" key="1">
    <citation type="journal article" date="2020" name="bioRxiv">
        <title>A rank-normalized archaeal taxonomy based on genome phylogeny resolves widespread incomplete and uneven classifications.</title>
        <authorList>
            <person name="Rinke C."/>
            <person name="Chuvochina M."/>
            <person name="Mussig A.J."/>
            <person name="Chaumeil P.-A."/>
            <person name="Waite D.W."/>
            <person name="Whitman W.B."/>
            <person name="Parks D.H."/>
            <person name="Hugenholtz P."/>
        </authorList>
    </citation>
    <scope>NUCLEOTIDE SEQUENCE</scope>
    <source>
        <strain evidence="11">UBA8853</strain>
    </source>
</reference>
<comment type="function">
    <text evidence="1 9">eIF-2 functions in the early steps of protein synthesis by forming a ternary complex with GTP and initiator tRNA.</text>
</comment>